<evidence type="ECO:0000313" key="3">
    <source>
        <dbReference type="EMBL" id="KYB27087.1"/>
    </source>
</evidence>
<accession>A0A139WH08</accession>
<proteinExistence type="predicted"/>
<evidence type="ECO:0000256" key="2">
    <source>
        <dbReference type="SAM" id="SignalP"/>
    </source>
</evidence>
<dbReference type="OrthoDB" id="10070083at2759"/>
<evidence type="ECO:0008006" key="5">
    <source>
        <dbReference type="Google" id="ProtNLM"/>
    </source>
</evidence>
<keyword evidence="1" id="KW-0472">Membrane</keyword>
<reference evidence="3 4" key="2">
    <citation type="journal article" date="2010" name="Nucleic Acids Res.">
        <title>BeetleBase in 2010: revisions to provide comprehensive genomic information for Tribolium castaneum.</title>
        <authorList>
            <person name="Kim H.S."/>
            <person name="Murphy T."/>
            <person name="Xia J."/>
            <person name="Caragea D."/>
            <person name="Park Y."/>
            <person name="Beeman R.W."/>
            <person name="Lorenzen M.D."/>
            <person name="Butcher S."/>
            <person name="Manak J.R."/>
            <person name="Brown S.J."/>
        </authorList>
    </citation>
    <scope>GENOME REANNOTATION</scope>
    <source>
        <strain evidence="3 4">Georgia GA2</strain>
    </source>
</reference>
<keyword evidence="2" id="KW-0732">Signal</keyword>
<organism evidence="3 4">
    <name type="scientific">Tribolium castaneum</name>
    <name type="common">Red flour beetle</name>
    <dbReference type="NCBI Taxonomy" id="7070"/>
    <lineage>
        <taxon>Eukaryota</taxon>
        <taxon>Metazoa</taxon>
        <taxon>Ecdysozoa</taxon>
        <taxon>Arthropoda</taxon>
        <taxon>Hexapoda</taxon>
        <taxon>Insecta</taxon>
        <taxon>Pterygota</taxon>
        <taxon>Neoptera</taxon>
        <taxon>Endopterygota</taxon>
        <taxon>Coleoptera</taxon>
        <taxon>Polyphaga</taxon>
        <taxon>Cucujiformia</taxon>
        <taxon>Tenebrionidae</taxon>
        <taxon>Tenebrionidae incertae sedis</taxon>
        <taxon>Tribolium</taxon>
    </lineage>
</organism>
<name>A0A139WH08_TRICA</name>
<dbReference type="InterPro" id="IPR021684">
    <property type="entry name" value="WBP1-like"/>
</dbReference>
<sequence length="89" mass="10480">MSLFGIFLVTTILGAKYVGAHPSYYCDFGFCESEQYCCGDNKCCMKVTDLWYFWFGIIIAVIIVIALIFFKFYKRRTKYNKYDRVPVVH</sequence>
<dbReference type="Pfam" id="PF11669">
    <property type="entry name" value="WBP-1"/>
    <property type="match status" value="1"/>
</dbReference>
<keyword evidence="1" id="KW-0812">Transmembrane</keyword>
<feature type="signal peptide" evidence="2">
    <location>
        <begin position="1"/>
        <end position="20"/>
    </location>
</feature>
<evidence type="ECO:0000256" key="1">
    <source>
        <dbReference type="SAM" id="Phobius"/>
    </source>
</evidence>
<protein>
    <recommendedName>
        <fullName evidence="5">Transmembrane protein</fullName>
    </recommendedName>
</protein>
<evidence type="ECO:0000313" key="4">
    <source>
        <dbReference type="Proteomes" id="UP000007266"/>
    </source>
</evidence>
<gene>
    <name evidence="3" type="primary">AUGUSTUS-3.0.2_34737</name>
    <name evidence="3" type="ORF">TcasGA2_TC034737</name>
</gene>
<keyword evidence="4" id="KW-1185">Reference proteome</keyword>
<feature type="transmembrane region" description="Helical" evidence="1">
    <location>
        <begin position="51"/>
        <end position="73"/>
    </location>
</feature>
<reference evidence="3 4" key="1">
    <citation type="journal article" date="2008" name="Nature">
        <title>The genome of the model beetle and pest Tribolium castaneum.</title>
        <authorList>
            <consortium name="Tribolium Genome Sequencing Consortium"/>
            <person name="Richards S."/>
            <person name="Gibbs R.A."/>
            <person name="Weinstock G.M."/>
            <person name="Brown S.J."/>
            <person name="Denell R."/>
            <person name="Beeman R.W."/>
            <person name="Gibbs R."/>
            <person name="Beeman R.W."/>
            <person name="Brown S.J."/>
            <person name="Bucher G."/>
            <person name="Friedrich M."/>
            <person name="Grimmelikhuijzen C.J."/>
            <person name="Klingler M."/>
            <person name="Lorenzen M."/>
            <person name="Richards S."/>
            <person name="Roth S."/>
            <person name="Schroder R."/>
            <person name="Tautz D."/>
            <person name="Zdobnov E.M."/>
            <person name="Muzny D."/>
            <person name="Gibbs R.A."/>
            <person name="Weinstock G.M."/>
            <person name="Attaway T."/>
            <person name="Bell S."/>
            <person name="Buhay C.J."/>
            <person name="Chandrabose M.N."/>
            <person name="Chavez D."/>
            <person name="Clerk-Blankenburg K.P."/>
            <person name="Cree A."/>
            <person name="Dao M."/>
            <person name="Davis C."/>
            <person name="Chacko J."/>
            <person name="Dinh H."/>
            <person name="Dugan-Rocha S."/>
            <person name="Fowler G."/>
            <person name="Garner T.T."/>
            <person name="Garnes J."/>
            <person name="Gnirke A."/>
            <person name="Hawes A."/>
            <person name="Hernandez J."/>
            <person name="Hines S."/>
            <person name="Holder M."/>
            <person name="Hume J."/>
            <person name="Jhangiani S.N."/>
            <person name="Joshi V."/>
            <person name="Khan Z.M."/>
            <person name="Jackson L."/>
            <person name="Kovar C."/>
            <person name="Kowis A."/>
            <person name="Lee S."/>
            <person name="Lewis L.R."/>
            <person name="Margolis J."/>
            <person name="Morgan M."/>
            <person name="Nazareth L.V."/>
            <person name="Nguyen N."/>
            <person name="Okwuonu G."/>
            <person name="Parker D."/>
            <person name="Richards S."/>
            <person name="Ruiz S.J."/>
            <person name="Santibanez J."/>
            <person name="Savard J."/>
            <person name="Scherer S.E."/>
            <person name="Schneider B."/>
            <person name="Sodergren E."/>
            <person name="Tautz D."/>
            <person name="Vattahil S."/>
            <person name="Villasana D."/>
            <person name="White C.S."/>
            <person name="Wright R."/>
            <person name="Park Y."/>
            <person name="Beeman R.W."/>
            <person name="Lord J."/>
            <person name="Oppert B."/>
            <person name="Lorenzen M."/>
            <person name="Brown S."/>
            <person name="Wang L."/>
            <person name="Savard J."/>
            <person name="Tautz D."/>
            <person name="Richards S."/>
            <person name="Weinstock G."/>
            <person name="Gibbs R.A."/>
            <person name="Liu Y."/>
            <person name="Worley K."/>
            <person name="Weinstock G."/>
            <person name="Elsik C.G."/>
            <person name="Reese J.T."/>
            <person name="Elhaik E."/>
            <person name="Landan G."/>
            <person name="Graur D."/>
            <person name="Arensburger P."/>
            <person name="Atkinson P."/>
            <person name="Beeman R.W."/>
            <person name="Beidler J."/>
            <person name="Brown S.J."/>
            <person name="Demuth J.P."/>
            <person name="Drury D.W."/>
            <person name="Du Y.Z."/>
            <person name="Fujiwara H."/>
            <person name="Lorenzen M."/>
            <person name="Maselli V."/>
            <person name="Osanai M."/>
            <person name="Park Y."/>
            <person name="Robertson H.M."/>
            <person name="Tu Z."/>
            <person name="Wang J.J."/>
            <person name="Wang S."/>
            <person name="Richards S."/>
            <person name="Song H."/>
            <person name="Zhang L."/>
            <person name="Sodergren E."/>
            <person name="Werner D."/>
            <person name="Stanke M."/>
            <person name="Morgenstern B."/>
            <person name="Solovyev V."/>
            <person name="Kosarev P."/>
            <person name="Brown G."/>
            <person name="Chen H.C."/>
            <person name="Ermolaeva O."/>
            <person name="Hlavina W."/>
            <person name="Kapustin Y."/>
            <person name="Kiryutin B."/>
            <person name="Kitts P."/>
            <person name="Maglott D."/>
            <person name="Pruitt K."/>
            <person name="Sapojnikov V."/>
            <person name="Souvorov A."/>
            <person name="Mackey A.J."/>
            <person name="Waterhouse R.M."/>
            <person name="Wyder S."/>
            <person name="Zdobnov E.M."/>
            <person name="Zdobnov E.M."/>
            <person name="Wyder S."/>
            <person name="Kriventseva E.V."/>
            <person name="Kadowaki T."/>
            <person name="Bork P."/>
            <person name="Aranda M."/>
            <person name="Bao R."/>
            <person name="Beermann A."/>
            <person name="Berns N."/>
            <person name="Bolognesi R."/>
            <person name="Bonneton F."/>
            <person name="Bopp D."/>
            <person name="Brown S.J."/>
            <person name="Bucher G."/>
            <person name="Butts T."/>
            <person name="Chaumot A."/>
            <person name="Denell R.E."/>
            <person name="Ferrier D.E."/>
            <person name="Friedrich M."/>
            <person name="Gordon C.M."/>
            <person name="Jindra M."/>
            <person name="Klingler M."/>
            <person name="Lan Q."/>
            <person name="Lattorff H.M."/>
            <person name="Laudet V."/>
            <person name="von Levetsow C."/>
            <person name="Liu Z."/>
            <person name="Lutz R."/>
            <person name="Lynch J.A."/>
            <person name="da Fonseca R.N."/>
            <person name="Posnien N."/>
            <person name="Reuter R."/>
            <person name="Roth S."/>
            <person name="Savard J."/>
            <person name="Schinko J.B."/>
            <person name="Schmitt C."/>
            <person name="Schoppmeier M."/>
            <person name="Schroder R."/>
            <person name="Shippy T.D."/>
            <person name="Simonnet F."/>
            <person name="Marques-Souza H."/>
            <person name="Tautz D."/>
            <person name="Tomoyasu Y."/>
            <person name="Trauner J."/>
            <person name="Van der Zee M."/>
            <person name="Vervoort M."/>
            <person name="Wittkopp N."/>
            <person name="Wimmer E.A."/>
            <person name="Yang X."/>
            <person name="Jones A.K."/>
            <person name="Sattelle D.B."/>
            <person name="Ebert P.R."/>
            <person name="Nelson D."/>
            <person name="Scott J.G."/>
            <person name="Beeman R.W."/>
            <person name="Muthukrishnan S."/>
            <person name="Kramer K.J."/>
            <person name="Arakane Y."/>
            <person name="Beeman R.W."/>
            <person name="Zhu Q."/>
            <person name="Hogenkamp D."/>
            <person name="Dixit R."/>
            <person name="Oppert B."/>
            <person name="Jiang H."/>
            <person name="Zou Z."/>
            <person name="Marshall J."/>
            <person name="Elpidina E."/>
            <person name="Vinokurov K."/>
            <person name="Oppert C."/>
            <person name="Zou Z."/>
            <person name="Evans J."/>
            <person name="Lu Z."/>
            <person name="Zhao P."/>
            <person name="Sumathipala N."/>
            <person name="Altincicek B."/>
            <person name="Vilcinskas A."/>
            <person name="Williams M."/>
            <person name="Hultmark D."/>
            <person name="Hetru C."/>
            <person name="Jiang H."/>
            <person name="Grimmelikhuijzen C.J."/>
            <person name="Hauser F."/>
            <person name="Cazzamali G."/>
            <person name="Williamson M."/>
            <person name="Park Y."/>
            <person name="Li B."/>
            <person name="Tanaka Y."/>
            <person name="Predel R."/>
            <person name="Neupert S."/>
            <person name="Schachtner J."/>
            <person name="Verleyen P."/>
            <person name="Raible F."/>
            <person name="Bork P."/>
            <person name="Friedrich M."/>
            <person name="Walden K.K."/>
            <person name="Robertson H.M."/>
            <person name="Angeli S."/>
            <person name="Foret S."/>
            <person name="Bucher G."/>
            <person name="Schuetz S."/>
            <person name="Maleszka R."/>
            <person name="Wimmer E.A."/>
            <person name="Beeman R.W."/>
            <person name="Lorenzen M."/>
            <person name="Tomoyasu Y."/>
            <person name="Miller S.C."/>
            <person name="Grossmann D."/>
            <person name="Bucher G."/>
        </authorList>
    </citation>
    <scope>NUCLEOTIDE SEQUENCE [LARGE SCALE GENOMIC DNA]</scope>
    <source>
        <strain evidence="3 4">Georgia GA2</strain>
    </source>
</reference>
<dbReference type="AlphaFoldDB" id="A0A139WH08"/>
<dbReference type="InParanoid" id="A0A139WH08"/>
<dbReference type="EMBL" id="KQ971345">
    <property type="protein sequence ID" value="KYB27087.1"/>
    <property type="molecule type" value="Genomic_DNA"/>
</dbReference>
<keyword evidence="1" id="KW-1133">Transmembrane helix</keyword>
<feature type="chain" id="PRO_5007299903" description="Transmembrane protein" evidence="2">
    <location>
        <begin position="21"/>
        <end position="89"/>
    </location>
</feature>
<dbReference type="Proteomes" id="UP000007266">
    <property type="component" value="Linkage group 6"/>
</dbReference>
<dbReference type="KEGG" id="tca:103313395"/>